<dbReference type="InterPro" id="IPR036291">
    <property type="entry name" value="NAD(P)-bd_dom_sf"/>
</dbReference>
<feature type="transmembrane region" description="Helical" evidence="4">
    <location>
        <begin position="78"/>
        <end position="101"/>
    </location>
</feature>
<dbReference type="PROSITE" id="PS00061">
    <property type="entry name" value="ADH_SHORT"/>
    <property type="match status" value="1"/>
</dbReference>
<dbReference type="SMART" id="SM00822">
    <property type="entry name" value="PKS_KR"/>
    <property type="match status" value="1"/>
</dbReference>
<dbReference type="CDD" id="cd05233">
    <property type="entry name" value="SDR_c"/>
    <property type="match status" value="1"/>
</dbReference>
<protein>
    <submittedName>
        <fullName evidence="6">SDR family oxidoreductase</fullName>
    </submittedName>
</protein>
<dbReference type="Proteomes" id="UP000284605">
    <property type="component" value="Unassembled WGS sequence"/>
</dbReference>
<evidence type="ECO:0000256" key="2">
    <source>
        <dbReference type="ARBA" id="ARBA00023002"/>
    </source>
</evidence>
<feature type="transmembrane region" description="Helical" evidence="4">
    <location>
        <begin position="53"/>
        <end position="72"/>
    </location>
</feature>
<sequence length="426" mass="46614">MGENVPNAVLIAILGCGCFFTVGLVTGIWKYTRMITSPNAQAPVYVDICHRSALMYSFACLVLAEFARLSVWPSVVNTVAVAAAVTFFATAVANYAIHGWLNDTDNMLRRPHVLGKGTVHGKVVHRYVMALILGEFGGSSYSFQAPWRQCWPREPLMFRLRSIVITGGSTGLGFALADALAPLGARLTLVSRQADNLDLAARQLRRRHSYADIEVQALDVGDPEATRLAIETIARRCGRIDMLFNNAGVMREGRFETLAEDDFQSVMRTNFHGVVNVTRAALVHLRASRGHLVNIASVAGLTGTFGFTAYASAKHALVGFTECLSYELPPQGIKVHLVCPAEFETPMVAELDSYRTPENRRHTLAIPRTSLETVVADTLAGIRHGRYFIVPGRRARLAVLGLRLFPSVARRLGARLVANAQQEDPA</sequence>
<dbReference type="InterPro" id="IPR020904">
    <property type="entry name" value="Sc_DH/Rdtase_CS"/>
</dbReference>
<feature type="domain" description="Ketoreductase" evidence="5">
    <location>
        <begin position="161"/>
        <end position="341"/>
    </location>
</feature>
<feature type="transmembrane region" description="Helical" evidence="4">
    <location>
        <begin position="6"/>
        <end position="32"/>
    </location>
</feature>
<keyword evidence="7" id="KW-1185">Reference proteome</keyword>
<dbReference type="Pfam" id="PF00106">
    <property type="entry name" value="adh_short"/>
    <property type="match status" value="1"/>
</dbReference>
<evidence type="ECO:0000259" key="5">
    <source>
        <dbReference type="SMART" id="SM00822"/>
    </source>
</evidence>
<dbReference type="PANTHER" id="PTHR44196:SF1">
    <property type="entry name" value="DEHYDROGENASE_REDUCTASE SDR FAMILY MEMBER 7B"/>
    <property type="match status" value="1"/>
</dbReference>
<dbReference type="PRINTS" id="PR00081">
    <property type="entry name" value="GDHRDH"/>
</dbReference>
<evidence type="ECO:0000256" key="4">
    <source>
        <dbReference type="SAM" id="Phobius"/>
    </source>
</evidence>
<keyword evidence="2" id="KW-0560">Oxidoreductase</keyword>
<comment type="caution">
    <text evidence="6">The sequence shown here is derived from an EMBL/GenBank/DDBJ whole genome shotgun (WGS) entry which is preliminary data.</text>
</comment>
<evidence type="ECO:0000313" key="6">
    <source>
        <dbReference type="EMBL" id="RJF86911.1"/>
    </source>
</evidence>
<organism evidence="6 7">
    <name type="scientific">Oleomonas cavernae</name>
    <dbReference type="NCBI Taxonomy" id="2320859"/>
    <lineage>
        <taxon>Bacteria</taxon>
        <taxon>Pseudomonadati</taxon>
        <taxon>Pseudomonadota</taxon>
        <taxon>Alphaproteobacteria</taxon>
        <taxon>Acetobacterales</taxon>
        <taxon>Acetobacteraceae</taxon>
        <taxon>Oleomonas</taxon>
    </lineage>
</organism>
<dbReference type="GO" id="GO:0016020">
    <property type="term" value="C:membrane"/>
    <property type="evidence" value="ECO:0007669"/>
    <property type="project" value="TreeGrafter"/>
</dbReference>
<dbReference type="Gene3D" id="3.40.50.720">
    <property type="entry name" value="NAD(P)-binding Rossmann-like Domain"/>
    <property type="match status" value="1"/>
</dbReference>
<dbReference type="OrthoDB" id="9781689at2"/>
<evidence type="ECO:0000313" key="7">
    <source>
        <dbReference type="Proteomes" id="UP000284605"/>
    </source>
</evidence>
<keyword evidence="4" id="KW-1133">Transmembrane helix</keyword>
<proteinExistence type="inferred from homology"/>
<keyword evidence="4" id="KW-0472">Membrane</keyword>
<name>A0A418WA46_9PROT</name>
<dbReference type="PANTHER" id="PTHR44196">
    <property type="entry name" value="DEHYDROGENASE/REDUCTASE SDR FAMILY MEMBER 7B"/>
    <property type="match status" value="1"/>
</dbReference>
<dbReference type="InterPro" id="IPR057326">
    <property type="entry name" value="KR_dom"/>
</dbReference>
<dbReference type="GO" id="GO:0016491">
    <property type="term" value="F:oxidoreductase activity"/>
    <property type="evidence" value="ECO:0007669"/>
    <property type="project" value="UniProtKB-KW"/>
</dbReference>
<dbReference type="AlphaFoldDB" id="A0A418WA46"/>
<comment type="similarity">
    <text evidence="1 3">Belongs to the short-chain dehydrogenases/reductases (SDR) family.</text>
</comment>
<dbReference type="InterPro" id="IPR002347">
    <property type="entry name" value="SDR_fam"/>
</dbReference>
<dbReference type="SUPFAM" id="SSF51735">
    <property type="entry name" value="NAD(P)-binding Rossmann-fold domains"/>
    <property type="match status" value="1"/>
</dbReference>
<gene>
    <name evidence="6" type="ORF">D3874_07665</name>
</gene>
<reference evidence="6 7" key="1">
    <citation type="submission" date="2018-09" db="EMBL/GenBank/DDBJ databases">
        <authorList>
            <person name="Zhu H."/>
        </authorList>
    </citation>
    <scope>NUCLEOTIDE SEQUENCE [LARGE SCALE GENOMIC DNA]</scope>
    <source>
        <strain evidence="6 7">K1W22B-8</strain>
    </source>
</reference>
<keyword evidence="4" id="KW-0812">Transmembrane</keyword>
<evidence type="ECO:0000256" key="3">
    <source>
        <dbReference type="RuleBase" id="RU000363"/>
    </source>
</evidence>
<dbReference type="EMBL" id="QYUK01000011">
    <property type="protein sequence ID" value="RJF86911.1"/>
    <property type="molecule type" value="Genomic_DNA"/>
</dbReference>
<accession>A0A418WA46</accession>
<evidence type="ECO:0000256" key="1">
    <source>
        <dbReference type="ARBA" id="ARBA00006484"/>
    </source>
</evidence>
<dbReference type="PRINTS" id="PR00080">
    <property type="entry name" value="SDRFAMILY"/>
</dbReference>